<keyword evidence="2" id="KW-0732">Signal</keyword>
<evidence type="ECO:0000259" key="7">
    <source>
        <dbReference type="PROSITE" id="PS51352"/>
    </source>
</evidence>
<name>A0A7X6MDS0_9ACTN</name>
<comment type="similarity">
    <text evidence="1">Belongs to the thioredoxin family. DsbA subfamily.</text>
</comment>
<keyword evidence="6" id="KW-1133">Transmembrane helix</keyword>
<keyword evidence="6" id="KW-0472">Membrane</keyword>
<dbReference type="EMBL" id="JAAXPG010000012">
    <property type="protein sequence ID" value="NKY98897.1"/>
    <property type="molecule type" value="Genomic_DNA"/>
</dbReference>
<gene>
    <name evidence="8" type="ORF">HGB44_14680</name>
</gene>
<dbReference type="PROSITE" id="PS51352">
    <property type="entry name" value="THIOREDOXIN_2"/>
    <property type="match status" value="1"/>
</dbReference>
<keyword evidence="4" id="KW-1015">Disulfide bond</keyword>
<dbReference type="PANTHER" id="PTHR13887:SF14">
    <property type="entry name" value="DISULFIDE BOND FORMATION PROTEIN D"/>
    <property type="match status" value="1"/>
</dbReference>
<sequence length="228" mass="24648">MSKNLGITLGLIMVAVIGLGLLIALDDRGGTAAPAAPNDSADPQAAPTAPAGILVREDSRHLDRVEEAPVTVVEFLDFECEACRAQFPVMERIREDYDGRINVVIRYFPMPGHTNAEPAAAAVEAAAQQGALEEMYARMYETQAEWGESQDSEAGVFVGFAEDLGLDTEEFVRAMEDPATLERVRSDFRDGVTLGVRGTPTIFVNGRPTPSMPGYEVLSAMIDRELEG</sequence>
<protein>
    <submittedName>
        <fullName evidence="8">Thioredoxin domain-containing protein</fullName>
    </submittedName>
</protein>
<evidence type="ECO:0000256" key="3">
    <source>
        <dbReference type="ARBA" id="ARBA00023002"/>
    </source>
</evidence>
<dbReference type="Gene3D" id="3.40.30.10">
    <property type="entry name" value="Glutaredoxin"/>
    <property type="match status" value="1"/>
</dbReference>
<evidence type="ECO:0000313" key="9">
    <source>
        <dbReference type="Proteomes" id="UP000553209"/>
    </source>
</evidence>
<evidence type="ECO:0000256" key="5">
    <source>
        <dbReference type="ARBA" id="ARBA00023284"/>
    </source>
</evidence>
<keyword evidence="5" id="KW-0676">Redox-active center</keyword>
<keyword evidence="3" id="KW-0560">Oxidoreductase</keyword>
<accession>A0A7X6MDS0</accession>
<dbReference type="SUPFAM" id="SSF52833">
    <property type="entry name" value="Thioredoxin-like"/>
    <property type="match status" value="1"/>
</dbReference>
<dbReference type="InterPro" id="IPR012336">
    <property type="entry name" value="Thioredoxin-like_fold"/>
</dbReference>
<dbReference type="Pfam" id="PF13462">
    <property type="entry name" value="Thioredoxin_4"/>
    <property type="match status" value="1"/>
</dbReference>
<comment type="caution">
    <text evidence="8">The sequence shown here is derived from an EMBL/GenBank/DDBJ whole genome shotgun (WGS) entry which is preliminary data.</text>
</comment>
<feature type="transmembrane region" description="Helical" evidence="6">
    <location>
        <begin position="6"/>
        <end position="25"/>
    </location>
</feature>
<evidence type="ECO:0000256" key="6">
    <source>
        <dbReference type="SAM" id="Phobius"/>
    </source>
</evidence>
<feature type="domain" description="Thioredoxin" evidence="7">
    <location>
        <begin position="35"/>
        <end position="227"/>
    </location>
</feature>
<dbReference type="AlphaFoldDB" id="A0A7X6MDS0"/>
<dbReference type="PANTHER" id="PTHR13887">
    <property type="entry name" value="GLUTATHIONE S-TRANSFERASE KAPPA"/>
    <property type="match status" value="1"/>
</dbReference>
<reference evidence="8 9" key="1">
    <citation type="submission" date="2020-04" db="EMBL/GenBank/DDBJ databases">
        <title>MicrobeNet Type strains.</title>
        <authorList>
            <person name="Nicholson A.C."/>
        </authorList>
    </citation>
    <scope>NUCLEOTIDE SEQUENCE [LARGE SCALE GENOMIC DNA]</scope>
    <source>
        <strain evidence="8 9">ATCC 23612</strain>
    </source>
</reference>
<dbReference type="InterPro" id="IPR036249">
    <property type="entry name" value="Thioredoxin-like_sf"/>
</dbReference>
<dbReference type="InterPro" id="IPR013766">
    <property type="entry name" value="Thioredoxin_domain"/>
</dbReference>
<evidence type="ECO:0000256" key="4">
    <source>
        <dbReference type="ARBA" id="ARBA00023157"/>
    </source>
</evidence>
<evidence type="ECO:0000256" key="2">
    <source>
        <dbReference type="ARBA" id="ARBA00022729"/>
    </source>
</evidence>
<organism evidence="8 9">
    <name type="scientific">Nocardiopsis alborubida</name>
    <dbReference type="NCBI Taxonomy" id="146802"/>
    <lineage>
        <taxon>Bacteria</taxon>
        <taxon>Bacillati</taxon>
        <taxon>Actinomycetota</taxon>
        <taxon>Actinomycetes</taxon>
        <taxon>Streptosporangiales</taxon>
        <taxon>Nocardiopsidaceae</taxon>
        <taxon>Nocardiopsis</taxon>
    </lineage>
</organism>
<evidence type="ECO:0000313" key="8">
    <source>
        <dbReference type="EMBL" id="NKY98897.1"/>
    </source>
</evidence>
<dbReference type="Proteomes" id="UP000553209">
    <property type="component" value="Unassembled WGS sequence"/>
</dbReference>
<dbReference type="GO" id="GO:0016491">
    <property type="term" value="F:oxidoreductase activity"/>
    <property type="evidence" value="ECO:0007669"/>
    <property type="project" value="UniProtKB-KW"/>
</dbReference>
<keyword evidence="6" id="KW-0812">Transmembrane</keyword>
<evidence type="ECO:0000256" key="1">
    <source>
        <dbReference type="ARBA" id="ARBA00005791"/>
    </source>
</evidence>
<proteinExistence type="inferred from homology"/>
<keyword evidence="9" id="KW-1185">Reference proteome</keyword>
<dbReference type="RefSeq" id="WP_061078817.1">
    <property type="nucleotide sequence ID" value="NZ_JAAXPG010000012.1"/>
</dbReference>